<organism evidence="1 2">
    <name type="scientific">Planococcus dechangensis</name>
    <dbReference type="NCBI Taxonomy" id="1176255"/>
    <lineage>
        <taxon>Bacteria</taxon>
        <taxon>Bacillati</taxon>
        <taxon>Bacillota</taxon>
        <taxon>Bacilli</taxon>
        <taxon>Bacillales</taxon>
        <taxon>Caryophanaceae</taxon>
        <taxon>Planococcus</taxon>
    </lineage>
</organism>
<proteinExistence type="predicted"/>
<dbReference type="RefSeq" id="WP_377279363.1">
    <property type="nucleotide sequence ID" value="NZ_JBHSGL010000005.1"/>
</dbReference>
<dbReference type="Gene3D" id="1.25.10.10">
    <property type="entry name" value="Leucine-rich Repeat Variant"/>
    <property type="match status" value="1"/>
</dbReference>
<gene>
    <name evidence="1" type="ORF">ACFO5U_12345</name>
</gene>
<dbReference type="SUPFAM" id="SSF48371">
    <property type="entry name" value="ARM repeat"/>
    <property type="match status" value="1"/>
</dbReference>
<dbReference type="EMBL" id="JBHSGL010000005">
    <property type="protein sequence ID" value="MFC4713662.1"/>
    <property type="molecule type" value="Genomic_DNA"/>
</dbReference>
<dbReference type="InterPro" id="IPR011989">
    <property type="entry name" value="ARM-like"/>
</dbReference>
<name>A0ABV9MCV6_9BACL</name>
<comment type="caution">
    <text evidence="1">The sequence shown here is derived from an EMBL/GenBank/DDBJ whole genome shotgun (WGS) entry which is preliminary data.</text>
</comment>
<keyword evidence="2" id="KW-1185">Reference proteome</keyword>
<accession>A0ABV9MCV6</accession>
<evidence type="ECO:0000313" key="1">
    <source>
        <dbReference type="EMBL" id="MFC4713662.1"/>
    </source>
</evidence>
<protein>
    <recommendedName>
        <fullName evidence="3">HEAT repeat domain-containing protein</fullName>
    </recommendedName>
</protein>
<reference evidence="2" key="1">
    <citation type="journal article" date="2019" name="Int. J. Syst. Evol. Microbiol.">
        <title>The Global Catalogue of Microorganisms (GCM) 10K type strain sequencing project: providing services to taxonomists for standard genome sequencing and annotation.</title>
        <authorList>
            <consortium name="The Broad Institute Genomics Platform"/>
            <consortium name="The Broad Institute Genome Sequencing Center for Infectious Disease"/>
            <person name="Wu L."/>
            <person name="Ma J."/>
        </authorList>
    </citation>
    <scope>NUCLEOTIDE SEQUENCE [LARGE SCALE GENOMIC DNA]</scope>
    <source>
        <strain evidence="2">CGMCC 1.12151</strain>
    </source>
</reference>
<evidence type="ECO:0008006" key="3">
    <source>
        <dbReference type="Google" id="ProtNLM"/>
    </source>
</evidence>
<dbReference type="InterPro" id="IPR016024">
    <property type="entry name" value="ARM-type_fold"/>
</dbReference>
<sequence>MEKDIEVLFEQSATGDKDTRFQAYEQLIKMTDHPVDWAYDVWDELVERLVHSDSHQRSRAAQYLAGLAKSDPKNRMLNDFPKLWNVTYDEKTVTARHSLQAIWKVGLAGPLQKEWIIQHFTERFAACKSEKHLTMIRGDLLAGLRKLFDATEDEQLRETAHKLIESVDDAKYRKKYTAIWK</sequence>
<evidence type="ECO:0000313" key="2">
    <source>
        <dbReference type="Proteomes" id="UP001595932"/>
    </source>
</evidence>
<dbReference type="Proteomes" id="UP001595932">
    <property type="component" value="Unassembled WGS sequence"/>
</dbReference>